<dbReference type="InterPro" id="IPR011900">
    <property type="entry name" value="GRX_bact"/>
</dbReference>
<keyword evidence="9" id="KW-1185">Reference proteome</keyword>
<organism evidence="8 9">
    <name type="scientific">Elongatibacter sediminis</name>
    <dbReference type="NCBI Taxonomy" id="3119006"/>
    <lineage>
        <taxon>Bacteria</taxon>
        <taxon>Pseudomonadati</taxon>
        <taxon>Pseudomonadota</taxon>
        <taxon>Gammaproteobacteria</taxon>
        <taxon>Chromatiales</taxon>
        <taxon>Wenzhouxiangellaceae</taxon>
        <taxon>Elongatibacter</taxon>
    </lineage>
</organism>
<comment type="similarity">
    <text evidence="1 6">Belongs to the glutaredoxin family.</text>
</comment>
<dbReference type="InterPro" id="IPR014025">
    <property type="entry name" value="Glutaredoxin_subgr"/>
</dbReference>
<dbReference type="Proteomes" id="UP001359886">
    <property type="component" value="Unassembled WGS sequence"/>
</dbReference>
<dbReference type="Gene3D" id="3.40.30.10">
    <property type="entry name" value="Glutaredoxin"/>
    <property type="match status" value="1"/>
</dbReference>
<dbReference type="InterPro" id="IPR051548">
    <property type="entry name" value="Grx-like_ET"/>
</dbReference>
<dbReference type="InterPro" id="IPR002109">
    <property type="entry name" value="Glutaredoxin"/>
</dbReference>
<dbReference type="AlphaFoldDB" id="A0AAW9R6M7"/>
<evidence type="ECO:0000256" key="5">
    <source>
        <dbReference type="ARBA" id="ARBA00023284"/>
    </source>
</evidence>
<evidence type="ECO:0000256" key="6">
    <source>
        <dbReference type="RuleBase" id="RU364065"/>
    </source>
</evidence>
<dbReference type="PRINTS" id="PR00160">
    <property type="entry name" value="GLUTAREDOXIN"/>
</dbReference>
<keyword evidence="3 6" id="KW-0249">Electron transport</keyword>
<dbReference type="NCBIfam" id="TIGR02181">
    <property type="entry name" value="GRX_bact"/>
    <property type="match status" value="1"/>
</dbReference>
<dbReference type="SUPFAM" id="SSF52833">
    <property type="entry name" value="Thioredoxin-like"/>
    <property type="match status" value="1"/>
</dbReference>
<name>A0AAW9R6M7_9GAMM</name>
<dbReference type="Pfam" id="PF00462">
    <property type="entry name" value="Glutaredoxin"/>
    <property type="match status" value="1"/>
</dbReference>
<dbReference type="CDD" id="cd03418">
    <property type="entry name" value="GRX_GRXb_1_3_like"/>
    <property type="match status" value="1"/>
</dbReference>
<evidence type="ECO:0000256" key="4">
    <source>
        <dbReference type="ARBA" id="ARBA00023157"/>
    </source>
</evidence>
<evidence type="ECO:0000256" key="2">
    <source>
        <dbReference type="ARBA" id="ARBA00022448"/>
    </source>
</evidence>
<proteinExistence type="inferred from homology"/>
<gene>
    <name evidence="8" type="primary">grxC</name>
    <name evidence="8" type="ORF">V3330_08945</name>
</gene>
<protein>
    <recommendedName>
        <fullName evidence="6">Glutaredoxin</fullName>
    </recommendedName>
</protein>
<dbReference type="InterPro" id="IPR011767">
    <property type="entry name" value="GLR_AS"/>
</dbReference>
<comment type="function">
    <text evidence="6">Has a glutathione-disulfide oxidoreductase activity in the presence of NADPH and glutathione reductase. Reduces low molecular weight disulfides and proteins.</text>
</comment>
<keyword evidence="2 6" id="KW-0813">Transport</keyword>
<keyword evidence="6" id="KW-0963">Cytoplasm</keyword>
<dbReference type="InterPro" id="IPR036249">
    <property type="entry name" value="Thioredoxin-like_sf"/>
</dbReference>
<dbReference type="GO" id="GO:0009055">
    <property type="term" value="F:electron transfer activity"/>
    <property type="evidence" value="ECO:0007669"/>
    <property type="project" value="TreeGrafter"/>
</dbReference>
<dbReference type="RefSeq" id="WP_354695073.1">
    <property type="nucleotide sequence ID" value="NZ_JAZHOG010000005.1"/>
</dbReference>
<feature type="domain" description="Glutaredoxin" evidence="7">
    <location>
        <begin position="5"/>
        <end position="62"/>
    </location>
</feature>
<dbReference type="PROSITE" id="PS51354">
    <property type="entry name" value="GLUTAREDOXIN_2"/>
    <property type="match status" value="1"/>
</dbReference>
<dbReference type="GO" id="GO:0015038">
    <property type="term" value="F:glutathione disulfide oxidoreductase activity"/>
    <property type="evidence" value="ECO:0007669"/>
    <property type="project" value="UniProtKB-UniRule"/>
</dbReference>
<dbReference type="PANTHER" id="PTHR34386:SF1">
    <property type="entry name" value="GLUTAREDOXIN-LIKE PROTEIN NRDH"/>
    <property type="match status" value="1"/>
</dbReference>
<comment type="caution">
    <text evidence="8">The sequence shown here is derived from an EMBL/GenBank/DDBJ whole genome shotgun (WGS) entry which is preliminary data.</text>
</comment>
<keyword evidence="5 6" id="KW-0676">Redox-active center</keyword>
<dbReference type="EMBL" id="JAZHOG010000005">
    <property type="protein sequence ID" value="MEJ8567749.1"/>
    <property type="molecule type" value="Genomic_DNA"/>
</dbReference>
<evidence type="ECO:0000256" key="3">
    <source>
        <dbReference type="ARBA" id="ARBA00022982"/>
    </source>
</evidence>
<dbReference type="GO" id="GO:0045454">
    <property type="term" value="P:cell redox homeostasis"/>
    <property type="evidence" value="ECO:0007669"/>
    <property type="project" value="InterPro"/>
</dbReference>
<reference evidence="8 9" key="1">
    <citation type="submission" date="2024-02" db="EMBL/GenBank/DDBJ databases">
        <title>A novel Wenzhouxiangellaceae bacterium, isolated from coastal sediments.</title>
        <authorList>
            <person name="Du Z.-J."/>
            <person name="Ye Y.-Q."/>
            <person name="Zhang X.-Y."/>
        </authorList>
    </citation>
    <scope>NUCLEOTIDE SEQUENCE [LARGE SCALE GENOMIC DNA]</scope>
    <source>
        <strain evidence="8 9">CH-27</strain>
    </source>
</reference>
<evidence type="ECO:0000313" key="8">
    <source>
        <dbReference type="EMBL" id="MEJ8567749.1"/>
    </source>
</evidence>
<evidence type="ECO:0000256" key="1">
    <source>
        <dbReference type="ARBA" id="ARBA00007787"/>
    </source>
</evidence>
<sequence length="90" mass="10309">MRRLEIYFKSWCPYCNRALNLLDSKGVAYDAIDVTHDMGRELEMRRRSGRTSVPQIFAGDRHLGGFDDIAQLDRHGELDPILSQVTRDAA</sequence>
<dbReference type="PROSITE" id="PS00195">
    <property type="entry name" value="GLUTAREDOXIN_1"/>
    <property type="match status" value="1"/>
</dbReference>
<accession>A0AAW9R6M7</accession>
<keyword evidence="4" id="KW-1015">Disulfide bond</keyword>
<evidence type="ECO:0000259" key="7">
    <source>
        <dbReference type="Pfam" id="PF00462"/>
    </source>
</evidence>
<evidence type="ECO:0000313" key="9">
    <source>
        <dbReference type="Proteomes" id="UP001359886"/>
    </source>
</evidence>
<dbReference type="PANTHER" id="PTHR34386">
    <property type="entry name" value="GLUTAREDOXIN"/>
    <property type="match status" value="1"/>
</dbReference>